<feature type="binding site" evidence="8">
    <location>
        <begin position="162"/>
        <end position="163"/>
    </location>
    <ligand>
        <name>ATP</name>
        <dbReference type="ChEBI" id="CHEBI:30616"/>
    </ligand>
</feature>
<dbReference type="GO" id="GO:0004349">
    <property type="term" value="F:glutamate 5-kinase activity"/>
    <property type="evidence" value="ECO:0007669"/>
    <property type="project" value="UniProtKB-UniRule"/>
</dbReference>
<dbReference type="Gene3D" id="3.40.1160.10">
    <property type="entry name" value="Acetylglutamate kinase-like"/>
    <property type="match status" value="1"/>
</dbReference>
<keyword evidence="6 8" id="KW-0418">Kinase</keyword>
<dbReference type="InterPro" id="IPR001048">
    <property type="entry name" value="Asp/Glu/Uridylate_kinase"/>
</dbReference>
<comment type="pathway">
    <text evidence="8">Amino-acid biosynthesis; L-proline biosynthesis; L-glutamate 5-semialdehyde from L-glutamate: step 1/2.</text>
</comment>
<protein>
    <recommendedName>
        <fullName evidence="8">Glutamate 5-kinase</fullName>
        <ecNumber evidence="8">2.7.2.11</ecNumber>
    </recommendedName>
    <alternativeName>
        <fullName evidence="8">Gamma-glutamyl kinase</fullName>
        <shortName evidence="8">GK</shortName>
    </alternativeName>
</protein>
<dbReference type="GO" id="GO:0055129">
    <property type="term" value="P:L-proline biosynthetic process"/>
    <property type="evidence" value="ECO:0007669"/>
    <property type="project" value="UniProtKB-UniRule"/>
</dbReference>
<keyword evidence="3 8" id="KW-0641">Proline biosynthesis</keyword>
<feature type="binding site" evidence="8">
    <location>
        <begin position="204"/>
        <end position="210"/>
    </location>
    <ligand>
        <name>ATP</name>
        <dbReference type="ChEBI" id="CHEBI:30616"/>
    </ligand>
</feature>
<dbReference type="PIRSF" id="PIRSF000729">
    <property type="entry name" value="GK"/>
    <property type="match status" value="1"/>
</dbReference>
<dbReference type="EMBL" id="CACVAR010000418">
    <property type="protein sequence ID" value="CAA6827284.1"/>
    <property type="molecule type" value="Genomic_DNA"/>
</dbReference>
<proteinExistence type="inferred from homology"/>
<evidence type="ECO:0000256" key="1">
    <source>
        <dbReference type="ARBA" id="ARBA00022490"/>
    </source>
</evidence>
<comment type="catalytic activity">
    <reaction evidence="8">
        <text>L-glutamate + ATP = L-glutamyl 5-phosphate + ADP</text>
        <dbReference type="Rhea" id="RHEA:14877"/>
        <dbReference type="ChEBI" id="CHEBI:29985"/>
        <dbReference type="ChEBI" id="CHEBI:30616"/>
        <dbReference type="ChEBI" id="CHEBI:58274"/>
        <dbReference type="ChEBI" id="CHEBI:456216"/>
        <dbReference type="EC" id="2.7.2.11"/>
    </reaction>
</comment>
<evidence type="ECO:0000256" key="8">
    <source>
        <dbReference type="HAMAP-Rule" id="MF_00456"/>
    </source>
</evidence>
<comment type="similarity">
    <text evidence="8">Belongs to the glutamate 5-kinase family.</text>
</comment>
<dbReference type="FunFam" id="3.40.1160.10:FF:000006">
    <property type="entry name" value="Glutamate 5-kinase"/>
    <property type="match status" value="1"/>
</dbReference>
<feature type="binding site" evidence="8">
    <location>
        <position position="45"/>
    </location>
    <ligand>
        <name>substrate</name>
    </ligand>
</feature>
<dbReference type="InterPro" id="IPR001057">
    <property type="entry name" value="Glu/AcGlu_kinase"/>
</dbReference>
<evidence type="ECO:0000256" key="7">
    <source>
        <dbReference type="ARBA" id="ARBA00022840"/>
    </source>
</evidence>
<dbReference type="NCBIfam" id="TIGR01027">
    <property type="entry name" value="proB"/>
    <property type="match status" value="1"/>
</dbReference>
<dbReference type="HAMAP" id="MF_00456">
    <property type="entry name" value="ProB"/>
    <property type="match status" value="1"/>
</dbReference>
<feature type="binding site" evidence="8">
    <location>
        <position position="7"/>
    </location>
    <ligand>
        <name>ATP</name>
        <dbReference type="ChEBI" id="CHEBI:30616"/>
    </ligand>
</feature>
<dbReference type="InterPro" id="IPR036393">
    <property type="entry name" value="AceGlu_kinase-like_sf"/>
</dbReference>
<accession>A0A6S6U6J8</accession>
<feature type="binding site" evidence="8">
    <location>
        <position position="130"/>
    </location>
    <ligand>
        <name>substrate</name>
    </ligand>
</feature>
<sequence>MKRVVFKVGSSVLTETTNIAKERMMNLVTLIAQTRKKYEVVLVSSGAVAAGYTALKLDRNRATSKKVLASVGQPILMHSYKNKFEIYNVEISQILLTEEDFDSRIHTKIFQDIIDSTLENDILPIINENDISTTPEQLFGDNDQLSAHVAHYIGADMLVILSDIDGYYDANPSEKPNAKIRKVVTELKLEELNQSHTPNSEFATGGIVTKLKAAEYMINKGKSMFLCNGYDLTTAREFLMEGIQNKGTLFTPKDNVKKGKR</sequence>
<evidence type="ECO:0000256" key="6">
    <source>
        <dbReference type="ARBA" id="ARBA00022777"/>
    </source>
</evidence>
<reference evidence="10" key="1">
    <citation type="submission" date="2020-01" db="EMBL/GenBank/DDBJ databases">
        <authorList>
            <person name="Meier V. D."/>
            <person name="Meier V D."/>
        </authorList>
    </citation>
    <scope>NUCLEOTIDE SEQUENCE</scope>
    <source>
        <strain evidence="10">HLG_WM_MAG_03</strain>
    </source>
</reference>
<evidence type="ECO:0000256" key="5">
    <source>
        <dbReference type="ARBA" id="ARBA00022741"/>
    </source>
</evidence>
<dbReference type="PANTHER" id="PTHR43654">
    <property type="entry name" value="GLUTAMATE 5-KINASE"/>
    <property type="match status" value="1"/>
</dbReference>
<keyword evidence="7 8" id="KW-0067">ATP-binding</keyword>
<dbReference type="InterPro" id="IPR041739">
    <property type="entry name" value="G5K_ProB"/>
</dbReference>
<dbReference type="CDD" id="cd04242">
    <property type="entry name" value="AAK_G5K_ProB"/>
    <property type="match status" value="1"/>
</dbReference>
<keyword evidence="1 8" id="KW-0963">Cytoplasm</keyword>
<dbReference type="GO" id="GO:0005524">
    <property type="term" value="F:ATP binding"/>
    <property type="evidence" value="ECO:0007669"/>
    <property type="project" value="UniProtKB-KW"/>
</dbReference>
<dbReference type="GO" id="GO:0005829">
    <property type="term" value="C:cytosol"/>
    <property type="evidence" value="ECO:0007669"/>
    <property type="project" value="TreeGrafter"/>
</dbReference>
<dbReference type="PANTHER" id="PTHR43654:SF3">
    <property type="entry name" value="GLUTAMATE 5-KINASE"/>
    <property type="match status" value="1"/>
</dbReference>
<dbReference type="PRINTS" id="PR00474">
    <property type="entry name" value="GLU5KINASE"/>
</dbReference>
<evidence type="ECO:0000313" key="10">
    <source>
        <dbReference type="EMBL" id="CAA6827284.1"/>
    </source>
</evidence>
<dbReference type="AlphaFoldDB" id="A0A6S6U6J8"/>
<dbReference type="EC" id="2.7.2.11" evidence="8"/>
<comment type="subcellular location">
    <subcellularLocation>
        <location evidence="8">Cytoplasm</location>
    </subcellularLocation>
</comment>
<keyword evidence="5 8" id="KW-0547">Nucleotide-binding</keyword>
<dbReference type="Pfam" id="PF00696">
    <property type="entry name" value="AA_kinase"/>
    <property type="match status" value="1"/>
</dbReference>
<gene>
    <name evidence="8" type="primary">proB</name>
    <name evidence="10" type="ORF">HELGO_WM27145</name>
</gene>
<dbReference type="PROSITE" id="PS00902">
    <property type="entry name" value="GLUTAMATE_5_KINASE"/>
    <property type="match status" value="1"/>
</dbReference>
<comment type="function">
    <text evidence="8">Catalyzes the transfer of a phosphate group to glutamate to form L-glutamate 5-phosphate.</text>
</comment>
<evidence type="ECO:0000259" key="9">
    <source>
        <dbReference type="Pfam" id="PF00696"/>
    </source>
</evidence>
<dbReference type="InterPro" id="IPR019797">
    <property type="entry name" value="Glutamate_5-kinase_CS"/>
</dbReference>
<name>A0A6S6U6J8_9BACT</name>
<feature type="binding site" evidence="8">
    <location>
        <position position="142"/>
    </location>
    <ligand>
        <name>substrate</name>
    </ligand>
</feature>
<dbReference type="InterPro" id="IPR011529">
    <property type="entry name" value="Glu_5kinase"/>
</dbReference>
<keyword evidence="2 8" id="KW-0028">Amino-acid biosynthesis</keyword>
<evidence type="ECO:0000256" key="3">
    <source>
        <dbReference type="ARBA" id="ARBA00022650"/>
    </source>
</evidence>
<feature type="domain" description="Aspartate/glutamate/uridylate kinase" evidence="9">
    <location>
        <begin position="2"/>
        <end position="227"/>
    </location>
</feature>
<dbReference type="InterPro" id="IPR005715">
    <property type="entry name" value="Glu_5kinase/COase_Synthase"/>
</dbReference>
<organism evidence="10">
    <name type="scientific">uncultured Sulfurovum sp</name>
    <dbReference type="NCBI Taxonomy" id="269237"/>
    <lineage>
        <taxon>Bacteria</taxon>
        <taxon>Pseudomonadati</taxon>
        <taxon>Campylobacterota</taxon>
        <taxon>Epsilonproteobacteria</taxon>
        <taxon>Campylobacterales</taxon>
        <taxon>Sulfurovaceae</taxon>
        <taxon>Sulfurovum</taxon>
        <taxon>environmental samples</taxon>
    </lineage>
</organism>
<keyword evidence="4 8" id="KW-0808">Transferase</keyword>
<dbReference type="UniPathway" id="UPA00098">
    <property type="reaction ID" value="UER00359"/>
</dbReference>
<evidence type="ECO:0000256" key="2">
    <source>
        <dbReference type="ARBA" id="ARBA00022605"/>
    </source>
</evidence>
<dbReference type="SUPFAM" id="SSF53633">
    <property type="entry name" value="Carbamate kinase-like"/>
    <property type="match status" value="1"/>
</dbReference>
<evidence type="ECO:0000256" key="4">
    <source>
        <dbReference type="ARBA" id="ARBA00022679"/>
    </source>
</evidence>